<dbReference type="GO" id="GO:0003676">
    <property type="term" value="F:nucleic acid binding"/>
    <property type="evidence" value="ECO:0007669"/>
    <property type="project" value="InterPro"/>
</dbReference>
<dbReference type="GO" id="GO:0032259">
    <property type="term" value="P:methylation"/>
    <property type="evidence" value="ECO:0007669"/>
    <property type="project" value="UniProtKB-KW"/>
</dbReference>
<organism evidence="1 2">
    <name type="scientific">Eumeta variegata</name>
    <name type="common">Bagworm moth</name>
    <name type="synonym">Eumeta japonica</name>
    <dbReference type="NCBI Taxonomy" id="151549"/>
    <lineage>
        <taxon>Eukaryota</taxon>
        <taxon>Metazoa</taxon>
        <taxon>Ecdysozoa</taxon>
        <taxon>Arthropoda</taxon>
        <taxon>Hexapoda</taxon>
        <taxon>Insecta</taxon>
        <taxon>Pterygota</taxon>
        <taxon>Neoptera</taxon>
        <taxon>Endopterygota</taxon>
        <taxon>Lepidoptera</taxon>
        <taxon>Glossata</taxon>
        <taxon>Ditrysia</taxon>
        <taxon>Tineoidea</taxon>
        <taxon>Psychidae</taxon>
        <taxon>Oiketicinae</taxon>
        <taxon>Eumeta</taxon>
    </lineage>
</organism>
<dbReference type="GO" id="GO:0008168">
    <property type="term" value="F:methyltransferase activity"/>
    <property type="evidence" value="ECO:0007669"/>
    <property type="project" value="UniProtKB-KW"/>
</dbReference>
<dbReference type="Gene3D" id="3.30.420.10">
    <property type="entry name" value="Ribonuclease H-like superfamily/Ribonuclease H"/>
    <property type="match status" value="1"/>
</dbReference>
<keyword evidence="1" id="KW-0808">Transferase</keyword>
<dbReference type="EMBL" id="BGZK01000376">
    <property type="protein sequence ID" value="GBP40095.1"/>
    <property type="molecule type" value="Genomic_DNA"/>
</dbReference>
<dbReference type="InterPro" id="IPR036397">
    <property type="entry name" value="RNaseH_sf"/>
</dbReference>
<reference evidence="1 2" key="1">
    <citation type="journal article" date="2019" name="Commun. Biol.">
        <title>The bagworm genome reveals a unique fibroin gene that provides high tensile strength.</title>
        <authorList>
            <person name="Kono N."/>
            <person name="Nakamura H."/>
            <person name="Ohtoshi R."/>
            <person name="Tomita M."/>
            <person name="Numata K."/>
            <person name="Arakawa K."/>
        </authorList>
    </citation>
    <scope>NUCLEOTIDE SEQUENCE [LARGE SCALE GENOMIC DNA]</scope>
</reference>
<comment type="caution">
    <text evidence="1">The sequence shown here is derived from an EMBL/GenBank/DDBJ whole genome shotgun (WGS) entry which is preliminary data.</text>
</comment>
<keyword evidence="2" id="KW-1185">Reference proteome</keyword>
<dbReference type="InterPro" id="IPR052709">
    <property type="entry name" value="Transposase-MT_Hybrid"/>
</dbReference>
<accession>A0A4C1VQL7</accession>
<protein>
    <submittedName>
        <fullName evidence="1">Histone-lysine N-methyltransferase SETMAR</fullName>
    </submittedName>
</protein>
<evidence type="ECO:0000313" key="1">
    <source>
        <dbReference type="EMBL" id="GBP40095.1"/>
    </source>
</evidence>
<dbReference type="InterPro" id="IPR001888">
    <property type="entry name" value="Transposase_1"/>
</dbReference>
<dbReference type="Proteomes" id="UP000299102">
    <property type="component" value="Unassembled WGS sequence"/>
</dbReference>
<keyword evidence="1" id="KW-0489">Methyltransferase</keyword>
<sequence>MIGWGSSQSSSCRSNPTQMIVWPRVRAGVIHYNFVRSGRTITADLYCQQLQTTTKKFAIQQPRLVNCSNPLMLQDSARPHTSRQTVAKLEELRLQCP</sequence>
<gene>
    <name evidence="1" type="primary">SETMAR</name>
    <name evidence="1" type="ORF">EVAR_33671_1</name>
</gene>
<name>A0A4C1VQL7_EUMVA</name>
<dbReference type="Pfam" id="PF01359">
    <property type="entry name" value="Transposase_1"/>
    <property type="match status" value="1"/>
</dbReference>
<evidence type="ECO:0000313" key="2">
    <source>
        <dbReference type="Proteomes" id="UP000299102"/>
    </source>
</evidence>
<dbReference type="AlphaFoldDB" id="A0A4C1VQL7"/>
<dbReference type="PANTHER" id="PTHR46060">
    <property type="entry name" value="MARINER MOS1 TRANSPOSASE-LIKE PROTEIN"/>
    <property type="match status" value="1"/>
</dbReference>
<dbReference type="PANTHER" id="PTHR46060:SF1">
    <property type="entry name" value="MARINER MOS1 TRANSPOSASE-LIKE PROTEIN"/>
    <property type="match status" value="1"/>
</dbReference>
<dbReference type="OrthoDB" id="616263at2759"/>
<proteinExistence type="predicted"/>